<keyword evidence="5" id="KW-0573">Peptidoglycan synthesis</keyword>
<evidence type="ECO:0000256" key="7">
    <source>
        <dbReference type="PIRSR" id="PIRSR618044-1"/>
    </source>
</evidence>
<evidence type="ECO:0000256" key="2">
    <source>
        <dbReference type="ARBA" id="ARBA00022729"/>
    </source>
</evidence>
<feature type="chain" id="PRO_5038710536" evidence="11">
    <location>
        <begin position="24"/>
        <end position="439"/>
    </location>
</feature>
<dbReference type="Pfam" id="PF00768">
    <property type="entry name" value="Peptidase_S11"/>
    <property type="match status" value="1"/>
</dbReference>
<dbReference type="Gene3D" id="3.40.710.10">
    <property type="entry name" value="DD-peptidase/beta-lactamase superfamily"/>
    <property type="match status" value="1"/>
</dbReference>
<feature type="transmembrane region" description="Helical" evidence="10">
    <location>
        <begin position="401"/>
        <end position="426"/>
    </location>
</feature>
<organism evidence="13 14">
    <name type="scientific">Inconstantimicrobium porci</name>
    <dbReference type="NCBI Taxonomy" id="2652291"/>
    <lineage>
        <taxon>Bacteria</taxon>
        <taxon>Bacillati</taxon>
        <taxon>Bacillota</taxon>
        <taxon>Clostridia</taxon>
        <taxon>Eubacteriales</taxon>
        <taxon>Clostridiaceae</taxon>
        <taxon>Inconstantimicrobium</taxon>
    </lineage>
</organism>
<sequence>MRRKRIISSLLLACCLTVLSPSAKMVNANSTNPKTIAPKKTTDISAKQPEIVGKSAITVDFETGEIIYAKDIDTKRYPASITKLITGLVFAEHKQKNDEIPYTEDCLKQPEESLAKNYPGKIKVGETMNADDVMKTLLLFSANDAATMMADSVAGSSAKFSELMNKKAKELGLKSTHFVTPNGLHDNNHYTTAYDLSILSKAAFHNDWVRETMGTKDATVTLAGKFPLPMTNRNKNLGKDGCIGGKTGLTTPAGRCLTAIYEKNGRKIIGVVLKSEYGADDTQVFKDMNKIIDWSFAQQRSVYAEKGQIIETVKATYKPLKFFGPTKTIDVPIKLNENVEYYANYVNNKETTFSLSDTSTNAWDLAKNSDSLKVKVSERTYSKTYAATADITKGMLIKANLGLYAGAAIAVIVIVFLIMTIIKLIGSNKRRRRRKKSIF</sequence>
<keyword evidence="13" id="KW-0121">Carboxypeptidase</keyword>
<evidence type="ECO:0000256" key="10">
    <source>
        <dbReference type="SAM" id="Phobius"/>
    </source>
</evidence>
<evidence type="ECO:0000256" key="3">
    <source>
        <dbReference type="ARBA" id="ARBA00022801"/>
    </source>
</evidence>
<evidence type="ECO:0000256" key="9">
    <source>
        <dbReference type="RuleBase" id="RU004016"/>
    </source>
</evidence>
<feature type="signal peptide" evidence="11">
    <location>
        <begin position="1"/>
        <end position="23"/>
    </location>
</feature>
<keyword evidence="2 11" id="KW-0732">Signal</keyword>
<evidence type="ECO:0000259" key="12">
    <source>
        <dbReference type="Pfam" id="PF00768"/>
    </source>
</evidence>
<keyword evidence="10" id="KW-1133">Transmembrane helix</keyword>
<gene>
    <name evidence="13" type="ORF">FYJ33_02225</name>
</gene>
<dbReference type="PANTHER" id="PTHR21581:SF26">
    <property type="entry name" value="D-ALANYL-D-ALANINE ENDOPEPTIDASE"/>
    <property type="match status" value="1"/>
</dbReference>
<dbReference type="AlphaFoldDB" id="A0A7X2MWA8"/>
<evidence type="ECO:0000256" key="8">
    <source>
        <dbReference type="PIRSR" id="PIRSR618044-2"/>
    </source>
</evidence>
<dbReference type="PANTHER" id="PTHR21581">
    <property type="entry name" value="D-ALANYL-D-ALANINE CARBOXYPEPTIDASE"/>
    <property type="match status" value="1"/>
</dbReference>
<evidence type="ECO:0000256" key="1">
    <source>
        <dbReference type="ARBA" id="ARBA00007164"/>
    </source>
</evidence>
<name>A0A7X2MWA8_9CLOT</name>
<dbReference type="PRINTS" id="PR00725">
    <property type="entry name" value="DADACBPTASE1"/>
</dbReference>
<feature type="domain" description="Peptidase S11 D-alanyl-D-alanine carboxypeptidase A N-terminal" evidence="12">
    <location>
        <begin position="45"/>
        <end position="274"/>
    </location>
</feature>
<evidence type="ECO:0000256" key="5">
    <source>
        <dbReference type="ARBA" id="ARBA00022984"/>
    </source>
</evidence>
<evidence type="ECO:0000313" key="14">
    <source>
        <dbReference type="Proteomes" id="UP000460287"/>
    </source>
</evidence>
<dbReference type="EMBL" id="VULX01000001">
    <property type="protein sequence ID" value="MSR90264.1"/>
    <property type="molecule type" value="Genomic_DNA"/>
</dbReference>
<feature type="binding site" evidence="8">
    <location>
        <position position="246"/>
    </location>
    <ligand>
        <name>substrate</name>
    </ligand>
</feature>
<dbReference type="GO" id="GO:0071555">
    <property type="term" value="P:cell wall organization"/>
    <property type="evidence" value="ECO:0007669"/>
    <property type="project" value="UniProtKB-KW"/>
</dbReference>
<dbReference type="GO" id="GO:0009252">
    <property type="term" value="P:peptidoglycan biosynthetic process"/>
    <property type="evidence" value="ECO:0007669"/>
    <property type="project" value="UniProtKB-KW"/>
</dbReference>
<keyword evidence="14" id="KW-1185">Reference proteome</keyword>
<keyword evidence="4" id="KW-0133">Cell shape</keyword>
<dbReference type="GO" id="GO:0006508">
    <property type="term" value="P:proteolysis"/>
    <property type="evidence" value="ECO:0007669"/>
    <property type="project" value="InterPro"/>
</dbReference>
<proteinExistence type="inferred from homology"/>
<comment type="caution">
    <text evidence="13">The sequence shown here is derived from an EMBL/GenBank/DDBJ whole genome shotgun (WGS) entry which is preliminary data.</text>
</comment>
<dbReference type="SUPFAM" id="SSF56601">
    <property type="entry name" value="beta-lactamase/transpeptidase-like"/>
    <property type="match status" value="1"/>
</dbReference>
<accession>A0A7X2MWA8</accession>
<evidence type="ECO:0000256" key="11">
    <source>
        <dbReference type="SAM" id="SignalP"/>
    </source>
</evidence>
<dbReference type="InterPro" id="IPR018044">
    <property type="entry name" value="Peptidase_S11"/>
</dbReference>
<evidence type="ECO:0000256" key="4">
    <source>
        <dbReference type="ARBA" id="ARBA00022960"/>
    </source>
</evidence>
<feature type="active site" description="Proton acceptor" evidence="7">
    <location>
        <position position="83"/>
    </location>
</feature>
<evidence type="ECO:0000256" key="6">
    <source>
        <dbReference type="ARBA" id="ARBA00023316"/>
    </source>
</evidence>
<dbReference type="GO" id="GO:0008360">
    <property type="term" value="P:regulation of cell shape"/>
    <property type="evidence" value="ECO:0007669"/>
    <property type="project" value="UniProtKB-KW"/>
</dbReference>
<dbReference type="RefSeq" id="WP_154530131.1">
    <property type="nucleotide sequence ID" value="NZ_JAQXTV010000076.1"/>
</dbReference>
<protein>
    <submittedName>
        <fullName evidence="13">D-alanyl-D-alanine carboxypeptidase</fullName>
    </submittedName>
</protein>
<keyword evidence="13" id="KW-0645">Protease</keyword>
<dbReference type="GO" id="GO:0009002">
    <property type="term" value="F:serine-type D-Ala-D-Ala carboxypeptidase activity"/>
    <property type="evidence" value="ECO:0007669"/>
    <property type="project" value="InterPro"/>
</dbReference>
<reference evidence="13 14" key="1">
    <citation type="submission" date="2019-08" db="EMBL/GenBank/DDBJ databases">
        <title>In-depth cultivation of the pig gut microbiome towards novel bacterial diversity and tailored functional studies.</title>
        <authorList>
            <person name="Wylensek D."/>
            <person name="Hitch T.C.A."/>
            <person name="Clavel T."/>
        </authorList>
    </citation>
    <scope>NUCLEOTIDE SEQUENCE [LARGE SCALE GENOMIC DNA]</scope>
    <source>
        <strain evidence="13 14">WCA-383-APC-5B</strain>
    </source>
</reference>
<feature type="active site" evidence="7">
    <location>
        <position position="141"/>
    </location>
</feature>
<keyword evidence="10" id="KW-0812">Transmembrane</keyword>
<evidence type="ECO:0000313" key="13">
    <source>
        <dbReference type="EMBL" id="MSR90264.1"/>
    </source>
</evidence>
<keyword evidence="6" id="KW-0961">Cell wall biogenesis/degradation</keyword>
<dbReference type="InterPro" id="IPR001967">
    <property type="entry name" value="Peptidase_S11_N"/>
</dbReference>
<dbReference type="Proteomes" id="UP000460287">
    <property type="component" value="Unassembled WGS sequence"/>
</dbReference>
<feature type="active site" description="Acyl-ester intermediate" evidence="7">
    <location>
        <position position="80"/>
    </location>
</feature>
<dbReference type="InterPro" id="IPR012338">
    <property type="entry name" value="Beta-lactam/transpept-like"/>
</dbReference>
<comment type="similarity">
    <text evidence="1 9">Belongs to the peptidase S11 family.</text>
</comment>
<keyword evidence="10" id="KW-0472">Membrane</keyword>
<keyword evidence="3" id="KW-0378">Hydrolase</keyword>